<dbReference type="OrthoDB" id="2412408at2759"/>
<evidence type="ECO:0000313" key="3">
    <source>
        <dbReference type="Proteomes" id="UP000707451"/>
    </source>
</evidence>
<dbReference type="EMBL" id="JAHRHY010000016">
    <property type="protein sequence ID" value="KAG9063455.1"/>
    <property type="molecule type" value="Genomic_DNA"/>
</dbReference>
<keyword evidence="3" id="KW-1185">Reference proteome</keyword>
<proteinExistence type="predicted"/>
<evidence type="ECO:0000256" key="1">
    <source>
        <dbReference type="SAM" id="MobiDB-lite"/>
    </source>
</evidence>
<evidence type="ECO:0000313" key="2">
    <source>
        <dbReference type="EMBL" id="KAG9063455.1"/>
    </source>
</evidence>
<dbReference type="Proteomes" id="UP000707451">
    <property type="component" value="Unassembled WGS sequence"/>
</dbReference>
<protein>
    <submittedName>
        <fullName evidence="2">Uncharacterized protein</fullName>
    </submittedName>
</protein>
<feature type="compositionally biased region" description="Low complexity" evidence="1">
    <location>
        <begin position="63"/>
        <end position="81"/>
    </location>
</feature>
<accession>A0A9P7XLH5</accession>
<feature type="region of interest" description="Disordered" evidence="1">
    <location>
        <begin position="54"/>
        <end position="81"/>
    </location>
</feature>
<name>A0A9P7XLH5_9FUNG</name>
<reference evidence="2" key="1">
    <citation type="submission" date="2021-06" db="EMBL/GenBank/DDBJ databases">
        <title>Genome Sequence of Mortierella hyaline Strain SCG-10, a Cold-Adapted, Nitrate-Reducing Fungus Isolated from Soil in Minnesota, USA.</title>
        <authorList>
            <person name="Aldossari N."/>
        </authorList>
    </citation>
    <scope>NUCLEOTIDE SEQUENCE</scope>
    <source>
        <strain evidence="2">SCG-10</strain>
    </source>
</reference>
<organism evidence="2 3">
    <name type="scientific">Linnemannia hyalina</name>
    <dbReference type="NCBI Taxonomy" id="64524"/>
    <lineage>
        <taxon>Eukaryota</taxon>
        <taxon>Fungi</taxon>
        <taxon>Fungi incertae sedis</taxon>
        <taxon>Mucoromycota</taxon>
        <taxon>Mortierellomycotina</taxon>
        <taxon>Mortierellomycetes</taxon>
        <taxon>Mortierellales</taxon>
        <taxon>Mortierellaceae</taxon>
        <taxon>Linnemannia</taxon>
    </lineage>
</organism>
<dbReference type="AlphaFoldDB" id="A0A9P7XLH5"/>
<comment type="caution">
    <text evidence="2">The sequence shown here is derived from an EMBL/GenBank/DDBJ whole genome shotgun (WGS) entry which is preliminary data.</text>
</comment>
<gene>
    <name evidence="2" type="ORF">KI688_004338</name>
</gene>
<sequence>MSCESCTGCFEAAPCSAPSPSLNGHISKTYRHFLKAAQVCESLLALPQRDNIRSSVKTRQEDNSNINDYSNSSYDSNNNNNNKRVDHGFNTLIGILANNQFTAQTYLALAYKQLGPSAFLQMSRRLAHHGFWGRLLTWAFLFVKEDSQRLLRLLVDQPQDEGESGSEVESQELREEELRADLVQRVNDEAEMFEVFNPAVKCQRVHWNLEPLPHSH</sequence>